<reference evidence="1" key="1">
    <citation type="submission" date="2014-11" db="EMBL/GenBank/DDBJ databases">
        <authorList>
            <person name="Amaro Gonzalez C."/>
        </authorList>
    </citation>
    <scope>NUCLEOTIDE SEQUENCE</scope>
</reference>
<reference evidence="1" key="2">
    <citation type="journal article" date="2015" name="Fish Shellfish Immunol.">
        <title>Early steps in the European eel (Anguilla anguilla)-Vibrio vulnificus interaction in the gills: Role of the RtxA13 toxin.</title>
        <authorList>
            <person name="Callol A."/>
            <person name="Pajuelo D."/>
            <person name="Ebbesson L."/>
            <person name="Teles M."/>
            <person name="MacKenzie S."/>
            <person name="Amaro C."/>
        </authorList>
    </citation>
    <scope>NUCLEOTIDE SEQUENCE</scope>
</reference>
<accession>A0A0E9Q6I0</accession>
<name>A0A0E9Q6I0_ANGAN</name>
<dbReference type="EMBL" id="GBXM01096243">
    <property type="protein sequence ID" value="JAH12334.1"/>
    <property type="molecule type" value="Transcribed_RNA"/>
</dbReference>
<dbReference type="AlphaFoldDB" id="A0A0E9Q6I0"/>
<proteinExistence type="predicted"/>
<protein>
    <submittedName>
        <fullName evidence="1">Uncharacterized protein</fullName>
    </submittedName>
</protein>
<evidence type="ECO:0000313" key="1">
    <source>
        <dbReference type="EMBL" id="JAH12334.1"/>
    </source>
</evidence>
<organism evidence="1">
    <name type="scientific">Anguilla anguilla</name>
    <name type="common">European freshwater eel</name>
    <name type="synonym">Muraena anguilla</name>
    <dbReference type="NCBI Taxonomy" id="7936"/>
    <lineage>
        <taxon>Eukaryota</taxon>
        <taxon>Metazoa</taxon>
        <taxon>Chordata</taxon>
        <taxon>Craniata</taxon>
        <taxon>Vertebrata</taxon>
        <taxon>Euteleostomi</taxon>
        <taxon>Actinopterygii</taxon>
        <taxon>Neopterygii</taxon>
        <taxon>Teleostei</taxon>
        <taxon>Anguilliformes</taxon>
        <taxon>Anguillidae</taxon>
        <taxon>Anguilla</taxon>
    </lineage>
</organism>
<sequence>MASHITIRLINLYFFPPHFSSAKE</sequence>